<dbReference type="AlphaFoldDB" id="A0A059B938"/>
<name>A0A059B938_EUCGR</name>
<proteinExistence type="predicted"/>
<dbReference type="OMA" id="RRNDVEY"/>
<evidence type="ECO:0000259" key="3">
    <source>
        <dbReference type="Pfam" id="PF00931"/>
    </source>
</evidence>
<keyword evidence="2" id="KW-0175">Coiled coil</keyword>
<dbReference type="PRINTS" id="PR00364">
    <property type="entry name" value="DISEASERSIST"/>
</dbReference>
<protein>
    <recommendedName>
        <fullName evidence="3">NB-ARC domain-containing protein</fullName>
    </recommendedName>
</protein>
<dbReference type="PANTHER" id="PTHR33463:SF186">
    <property type="entry name" value="NB-ARC DOMAIN-CONTAINING PROTEIN"/>
    <property type="match status" value="1"/>
</dbReference>
<dbReference type="InterPro" id="IPR050905">
    <property type="entry name" value="Plant_NBS-LRR"/>
</dbReference>
<dbReference type="Pfam" id="PF00931">
    <property type="entry name" value="NB-ARC"/>
    <property type="match status" value="1"/>
</dbReference>
<dbReference type="PANTHER" id="PTHR33463">
    <property type="entry name" value="NB-ARC DOMAIN-CONTAINING PROTEIN-RELATED"/>
    <property type="match status" value="1"/>
</dbReference>
<dbReference type="Gramene" id="KCW62391">
    <property type="protein sequence ID" value="KCW62391"/>
    <property type="gene ID" value="EUGRSUZ_H05045"/>
</dbReference>
<organism evidence="4">
    <name type="scientific">Eucalyptus grandis</name>
    <name type="common">Flooded gum</name>
    <dbReference type="NCBI Taxonomy" id="71139"/>
    <lineage>
        <taxon>Eukaryota</taxon>
        <taxon>Viridiplantae</taxon>
        <taxon>Streptophyta</taxon>
        <taxon>Embryophyta</taxon>
        <taxon>Tracheophyta</taxon>
        <taxon>Spermatophyta</taxon>
        <taxon>Magnoliopsida</taxon>
        <taxon>eudicotyledons</taxon>
        <taxon>Gunneridae</taxon>
        <taxon>Pentapetalae</taxon>
        <taxon>rosids</taxon>
        <taxon>malvids</taxon>
        <taxon>Myrtales</taxon>
        <taxon>Myrtaceae</taxon>
        <taxon>Myrtoideae</taxon>
        <taxon>Eucalypteae</taxon>
        <taxon>Eucalyptus</taxon>
    </lineage>
</organism>
<dbReference type="Gene3D" id="3.40.50.300">
    <property type="entry name" value="P-loop containing nucleotide triphosphate hydrolases"/>
    <property type="match status" value="1"/>
</dbReference>
<dbReference type="InterPro" id="IPR027417">
    <property type="entry name" value="P-loop_NTPase"/>
</dbReference>
<sequence length="323" mass="37198">MLEEAASAAAVEGYKDGRGIFSYICQKIDYANHFKVNFEEMKEQAGKLKATRHDLEAKIDRMNRLTNVREAWNSRVEVAEQEVLELERKYNKETVHAWRYARFWSRANLSKHMAKKREKLKVLLEEEKLDDGGVVKRSPEPVRVIDAPRTKGKPSLHWAVEEILGNIREREFKMIGLWGSVGTGKTTVMQNLNNSEEVKKIFDIVLWVSVSKARNIEKVQNAITQRLKLKVEGGRDPVEIAQLINDELEGMRFLLLLDEVWDHLNLKEVGIPSNDKGSKVVFASRFYDLCHDTGADELVHMNRLSDADAYKIFKEKVGRTMEV</sequence>
<dbReference type="InterPro" id="IPR002182">
    <property type="entry name" value="NB-ARC"/>
</dbReference>
<keyword evidence="1" id="KW-0611">Plant defense</keyword>
<dbReference type="SUPFAM" id="SSF52540">
    <property type="entry name" value="P-loop containing nucleoside triphosphate hydrolases"/>
    <property type="match status" value="1"/>
</dbReference>
<dbReference type="GO" id="GO:0043531">
    <property type="term" value="F:ADP binding"/>
    <property type="evidence" value="ECO:0007669"/>
    <property type="project" value="InterPro"/>
</dbReference>
<dbReference type="InParanoid" id="A0A059B938"/>
<reference evidence="4" key="1">
    <citation type="submission" date="2013-07" db="EMBL/GenBank/DDBJ databases">
        <title>The genome of Eucalyptus grandis.</title>
        <authorList>
            <person name="Schmutz J."/>
            <person name="Hayes R."/>
            <person name="Myburg A."/>
            <person name="Tuskan G."/>
            <person name="Grattapaglia D."/>
            <person name="Rokhsar D.S."/>
        </authorList>
    </citation>
    <scope>NUCLEOTIDE SEQUENCE</scope>
    <source>
        <tissue evidence="4">Leaf extractions</tissue>
    </source>
</reference>
<accession>A0A059B938</accession>
<dbReference type="FunFam" id="3.40.50.300:FF:001091">
    <property type="entry name" value="Probable disease resistance protein At1g61300"/>
    <property type="match status" value="1"/>
</dbReference>
<dbReference type="GO" id="GO:0006952">
    <property type="term" value="P:defense response"/>
    <property type="evidence" value="ECO:0007669"/>
    <property type="project" value="UniProtKB-KW"/>
</dbReference>
<evidence type="ECO:0000313" key="4">
    <source>
        <dbReference type="EMBL" id="KCW62391.1"/>
    </source>
</evidence>
<gene>
    <name evidence="4" type="ORF">EUGRSUZ_H05045</name>
</gene>
<dbReference type="EMBL" id="KK198760">
    <property type="protein sequence ID" value="KCW62391.1"/>
    <property type="molecule type" value="Genomic_DNA"/>
</dbReference>
<dbReference type="STRING" id="71139.A0A059B938"/>
<feature type="coiled-coil region" evidence="2">
    <location>
        <begin position="38"/>
        <end position="126"/>
    </location>
</feature>
<evidence type="ECO:0000256" key="2">
    <source>
        <dbReference type="SAM" id="Coils"/>
    </source>
</evidence>
<feature type="domain" description="NB-ARC" evidence="3">
    <location>
        <begin position="160"/>
        <end position="319"/>
    </location>
</feature>
<evidence type="ECO:0000256" key="1">
    <source>
        <dbReference type="ARBA" id="ARBA00022821"/>
    </source>
</evidence>